<dbReference type="SMART" id="SM00137">
    <property type="entry name" value="MAM"/>
    <property type="match status" value="1"/>
</dbReference>
<dbReference type="PANTHER" id="PTHR10127">
    <property type="entry name" value="DISCOIDIN, CUB, EGF, LAMININ , AND ZINC METALLOPROTEASE DOMAIN CONTAINING"/>
    <property type="match status" value="1"/>
</dbReference>
<name>A0A210PIE0_MIZYE</name>
<feature type="domain" description="Peptidase M12A" evidence="4">
    <location>
        <begin position="28"/>
        <end position="234"/>
    </location>
</feature>
<comment type="cofactor">
    <cofactor evidence="2">
        <name>Zn(2+)</name>
        <dbReference type="ChEBI" id="CHEBI:29105"/>
    </cofactor>
    <text evidence="2">Binds 1 zinc ion per subunit.</text>
</comment>
<reference evidence="5 6" key="1">
    <citation type="journal article" date="2017" name="Nat. Ecol. Evol.">
        <title>Scallop genome provides insights into evolution of bilaterian karyotype and development.</title>
        <authorList>
            <person name="Wang S."/>
            <person name="Zhang J."/>
            <person name="Jiao W."/>
            <person name="Li J."/>
            <person name="Xun X."/>
            <person name="Sun Y."/>
            <person name="Guo X."/>
            <person name="Huan P."/>
            <person name="Dong B."/>
            <person name="Zhang L."/>
            <person name="Hu X."/>
            <person name="Sun X."/>
            <person name="Wang J."/>
            <person name="Zhao C."/>
            <person name="Wang Y."/>
            <person name="Wang D."/>
            <person name="Huang X."/>
            <person name="Wang R."/>
            <person name="Lv J."/>
            <person name="Li Y."/>
            <person name="Zhang Z."/>
            <person name="Liu B."/>
            <person name="Lu W."/>
            <person name="Hui Y."/>
            <person name="Liang J."/>
            <person name="Zhou Z."/>
            <person name="Hou R."/>
            <person name="Li X."/>
            <person name="Liu Y."/>
            <person name="Li H."/>
            <person name="Ning X."/>
            <person name="Lin Y."/>
            <person name="Zhao L."/>
            <person name="Xing Q."/>
            <person name="Dou J."/>
            <person name="Li Y."/>
            <person name="Mao J."/>
            <person name="Guo H."/>
            <person name="Dou H."/>
            <person name="Li T."/>
            <person name="Mu C."/>
            <person name="Jiang W."/>
            <person name="Fu Q."/>
            <person name="Fu X."/>
            <person name="Miao Y."/>
            <person name="Liu J."/>
            <person name="Yu Q."/>
            <person name="Li R."/>
            <person name="Liao H."/>
            <person name="Li X."/>
            <person name="Kong Y."/>
            <person name="Jiang Z."/>
            <person name="Chourrout D."/>
            <person name="Li R."/>
            <person name="Bao Z."/>
        </authorList>
    </citation>
    <scope>NUCLEOTIDE SEQUENCE [LARGE SCALE GENOMIC DNA]</scope>
    <source>
        <strain evidence="5 6">PY_sf001</strain>
    </source>
</reference>
<dbReference type="PROSITE" id="PS51864">
    <property type="entry name" value="ASTACIN"/>
    <property type="match status" value="1"/>
</dbReference>
<keyword evidence="2" id="KW-0645">Protease</keyword>
<dbReference type="InterPro" id="IPR006026">
    <property type="entry name" value="Peptidase_Metallo"/>
</dbReference>
<dbReference type="Proteomes" id="UP000242188">
    <property type="component" value="Unassembled WGS sequence"/>
</dbReference>
<dbReference type="CDD" id="cd06263">
    <property type="entry name" value="MAM"/>
    <property type="match status" value="1"/>
</dbReference>
<evidence type="ECO:0000313" key="5">
    <source>
        <dbReference type="EMBL" id="OWF36254.1"/>
    </source>
</evidence>
<accession>A0A210PIE0</accession>
<dbReference type="GO" id="GO:0016020">
    <property type="term" value="C:membrane"/>
    <property type="evidence" value="ECO:0007669"/>
    <property type="project" value="InterPro"/>
</dbReference>
<keyword evidence="2" id="KW-0862">Zinc</keyword>
<dbReference type="GO" id="GO:0008270">
    <property type="term" value="F:zinc ion binding"/>
    <property type="evidence" value="ECO:0007669"/>
    <property type="project" value="InterPro"/>
</dbReference>
<dbReference type="EC" id="3.4.24.-" evidence="2"/>
<dbReference type="PROSITE" id="PS50060">
    <property type="entry name" value="MAM_2"/>
    <property type="match status" value="1"/>
</dbReference>
<gene>
    <name evidence="5" type="ORF">KP79_PYT15731</name>
</gene>
<keyword evidence="2" id="KW-0732">Signal</keyword>
<dbReference type="InterPro" id="IPR013320">
    <property type="entry name" value="ConA-like_dom_sf"/>
</dbReference>
<evidence type="ECO:0000259" key="3">
    <source>
        <dbReference type="PROSITE" id="PS50060"/>
    </source>
</evidence>
<dbReference type="Gene3D" id="2.60.120.200">
    <property type="match status" value="1"/>
</dbReference>
<dbReference type="InterPro" id="IPR000998">
    <property type="entry name" value="MAM_dom"/>
</dbReference>
<dbReference type="EMBL" id="NEDP02076654">
    <property type="protein sequence ID" value="OWF36254.1"/>
    <property type="molecule type" value="Genomic_DNA"/>
</dbReference>
<dbReference type="Pfam" id="PF00629">
    <property type="entry name" value="MAM"/>
    <property type="match status" value="1"/>
</dbReference>
<dbReference type="PRINTS" id="PR00480">
    <property type="entry name" value="ASTACIN"/>
</dbReference>
<dbReference type="SUPFAM" id="SSF55486">
    <property type="entry name" value="Metalloproteases ('zincins'), catalytic domain"/>
    <property type="match status" value="1"/>
</dbReference>
<dbReference type="SMART" id="SM00235">
    <property type="entry name" value="ZnMc"/>
    <property type="match status" value="1"/>
</dbReference>
<evidence type="ECO:0000256" key="2">
    <source>
        <dbReference type="RuleBase" id="RU361183"/>
    </source>
</evidence>
<keyword evidence="2" id="KW-0479">Metal-binding</keyword>
<dbReference type="PANTHER" id="PTHR10127:SF901">
    <property type="entry name" value="METALLOENDOPEPTIDASE"/>
    <property type="match status" value="1"/>
</dbReference>
<feature type="chain" id="PRO_5011834592" description="Metalloendopeptidase" evidence="2">
    <location>
        <begin position="21"/>
        <end position="406"/>
    </location>
</feature>
<keyword evidence="2" id="KW-0482">Metalloprotease</keyword>
<dbReference type="SUPFAM" id="SSF49899">
    <property type="entry name" value="Concanavalin A-like lectins/glucanases"/>
    <property type="match status" value="1"/>
</dbReference>
<evidence type="ECO:0000259" key="4">
    <source>
        <dbReference type="PROSITE" id="PS51864"/>
    </source>
</evidence>
<dbReference type="InterPro" id="IPR024079">
    <property type="entry name" value="MetalloPept_cat_dom_sf"/>
</dbReference>
<feature type="domain" description="MAM" evidence="3">
    <location>
        <begin position="248"/>
        <end position="406"/>
    </location>
</feature>
<dbReference type="InterPro" id="IPR001506">
    <property type="entry name" value="Peptidase_M12A"/>
</dbReference>
<dbReference type="Gene3D" id="3.40.390.10">
    <property type="entry name" value="Collagenase (Catalytic Domain)"/>
    <property type="match status" value="1"/>
</dbReference>
<organism evidence="5 6">
    <name type="scientific">Mizuhopecten yessoensis</name>
    <name type="common">Japanese scallop</name>
    <name type="synonym">Patinopecten yessoensis</name>
    <dbReference type="NCBI Taxonomy" id="6573"/>
    <lineage>
        <taxon>Eukaryota</taxon>
        <taxon>Metazoa</taxon>
        <taxon>Spiralia</taxon>
        <taxon>Lophotrochozoa</taxon>
        <taxon>Mollusca</taxon>
        <taxon>Bivalvia</taxon>
        <taxon>Autobranchia</taxon>
        <taxon>Pteriomorphia</taxon>
        <taxon>Pectinida</taxon>
        <taxon>Pectinoidea</taxon>
        <taxon>Pectinidae</taxon>
        <taxon>Mizuhopecten</taxon>
    </lineage>
</organism>
<comment type="caution">
    <text evidence="5">The sequence shown here is derived from an EMBL/GenBank/DDBJ whole genome shotgun (WGS) entry which is preliminary data.</text>
</comment>
<dbReference type="AlphaFoldDB" id="A0A210PIE0"/>
<dbReference type="GO" id="GO:0004222">
    <property type="term" value="F:metalloendopeptidase activity"/>
    <property type="evidence" value="ECO:0007669"/>
    <property type="project" value="UniProtKB-UniRule"/>
</dbReference>
<proteinExistence type="predicted"/>
<comment type="caution">
    <text evidence="1">Lacks conserved residue(s) required for the propagation of feature annotation.</text>
</comment>
<evidence type="ECO:0000256" key="1">
    <source>
        <dbReference type="PROSITE-ProRule" id="PRU01211"/>
    </source>
</evidence>
<keyword evidence="6" id="KW-1185">Reference proteome</keyword>
<keyword evidence="2" id="KW-0378">Hydrolase</keyword>
<protein>
    <recommendedName>
        <fullName evidence="2">Metalloendopeptidase</fullName>
        <ecNumber evidence="2">3.4.24.-</ecNumber>
    </recommendedName>
</protein>
<sequence>MHLTSLGLCVLVYTFLHVDAASRPQLRNVINDKNKLWEREMMVYQISSLIDDSQKSVIEGSMREIEHDVGTDNGNCITFQKKEGAFRDRTDYVFITLASDGWCRTDHIGMAGGRQKLYLNNDCMFKRDIMSLLLVTLGLYHEHQRPDRDQYIQVHLDNVQDIARTLFGKVPAGDTDLLSFPYDFDSITHFSPYAYAKDPHHPTITTTISAVPFGNKRMLSYHDVLKVQTLYICGKDTSHIINSPALAVNCDFESFLCNLADDYQDDFKWIRQSSPLGQNGPTADHSSGSGFYLFANGTGHHNRTARLLSAREIPPGEYCISMHYYIVGNATATLTVRSYDYVDDTEKTLSSRTTNQGSNVDGGWYQYRTFISKMDHKWRIYIEGYITNEVGGVAIDDVQVYPGVCS</sequence>
<feature type="signal peptide" evidence="2">
    <location>
        <begin position="1"/>
        <end position="20"/>
    </location>
</feature>
<evidence type="ECO:0000313" key="6">
    <source>
        <dbReference type="Proteomes" id="UP000242188"/>
    </source>
</evidence>
<dbReference type="OrthoDB" id="6128992at2759"/>
<dbReference type="Pfam" id="PF01400">
    <property type="entry name" value="Astacin"/>
    <property type="match status" value="1"/>
</dbReference>
<dbReference type="GO" id="GO:0006508">
    <property type="term" value="P:proteolysis"/>
    <property type="evidence" value="ECO:0007669"/>
    <property type="project" value="UniProtKB-KW"/>
</dbReference>